<dbReference type="PANTHER" id="PTHR42929:SF1">
    <property type="entry name" value="INNER MEMBRANE ABC TRANSPORTER PERMEASE PROTEIN YDCU-RELATED"/>
    <property type="match status" value="1"/>
</dbReference>
<feature type="domain" description="ABC transmembrane type-1" evidence="9">
    <location>
        <begin position="67"/>
        <end position="267"/>
    </location>
</feature>
<dbReference type="AlphaFoldDB" id="A0A5S9ILW2"/>
<keyword evidence="3 8" id="KW-0813">Transport</keyword>
<dbReference type="OrthoDB" id="9776648at2"/>
<dbReference type="KEGG" id="uam:UABAM_02650"/>
<gene>
    <name evidence="10" type="ORF">UABAM_02650</name>
</gene>
<keyword evidence="11" id="KW-1185">Reference proteome</keyword>
<evidence type="ECO:0000256" key="5">
    <source>
        <dbReference type="ARBA" id="ARBA00022692"/>
    </source>
</evidence>
<keyword evidence="4" id="KW-1003">Cell membrane</keyword>
<dbReference type="Gene3D" id="1.10.3720.10">
    <property type="entry name" value="MetI-like"/>
    <property type="match status" value="1"/>
</dbReference>
<evidence type="ECO:0000256" key="2">
    <source>
        <dbReference type="ARBA" id="ARBA00007069"/>
    </source>
</evidence>
<evidence type="ECO:0000256" key="6">
    <source>
        <dbReference type="ARBA" id="ARBA00022989"/>
    </source>
</evidence>
<dbReference type="Pfam" id="PF00528">
    <property type="entry name" value="BPD_transp_1"/>
    <property type="match status" value="1"/>
</dbReference>
<dbReference type="PROSITE" id="PS50928">
    <property type="entry name" value="ABC_TM1"/>
    <property type="match status" value="1"/>
</dbReference>
<evidence type="ECO:0000313" key="11">
    <source>
        <dbReference type="Proteomes" id="UP000326354"/>
    </source>
</evidence>
<keyword evidence="6 8" id="KW-1133">Transmembrane helix</keyword>
<dbReference type="CDD" id="cd06261">
    <property type="entry name" value="TM_PBP2"/>
    <property type="match status" value="1"/>
</dbReference>
<proteinExistence type="inferred from homology"/>
<evidence type="ECO:0000256" key="4">
    <source>
        <dbReference type="ARBA" id="ARBA00022475"/>
    </source>
</evidence>
<comment type="similarity">
    <text evidence="2">Belongs to the binding-protein-dependent transport system permease family. CysTW subfamily.</text>
</comment>
<evidence type="ECO:0000259" key="9">
    <source>
        <dbReference type="PROSITE" id="PS50928"/>
    </source>
</evidence>
<sequence>MTPSKANWLKKASITTISLWLAIFVFIPTLLVIATSFLRVGENNFVIFSFTLDNYQKILDPVFFHVFFASCYLALITTFVCLLIGYPFAYLLTQFSPNIRRILLLLVIIPFWTSSLIRIYAIKILLLQIERSLRFFYPDVSILYTEMAVLIGLIYTMLPFMILPLFSTMEKLDRRLIEAAQDLGATPRQTFMRIILPLTIPGIIAGSMLVFLPVLGLFYVTDLLGGAKNIVIGNLIKNQFLVARNWPFASAASVFVIILMAMLIFVYIKSINRFGGSRHEKVQ</sequence>
<dbReference type="GO" id="GO:0055085">
    <property type="term" value="P:transmembrane transport"/>
    <property type="evidence" value="ECO:0007669"/>
    <property type="project" value="InterPro"/>
</dbReference>
<evidence type="ECO:0000256" key="7">
    <source>
        <dbReference type="ARBA" id="ARBA00023136"/>
    </source>
</evidence>
<comment type="subcellular location">
    <subcellularLocation>
        <location evidence="1 8">Cell membrane</location>
        <topology evidence="1 8">Multi-pass membrane protein</topology>
    </subcellularLocation>
</comment>
<evidence type="ECO:0000256" key="8">
    <source>
        <dbReference type="RuleBase" id="RU363032"/>
    </source>
</evidence>
<evidence type="ECO:0000256" key="3">
    <source>
        <dbReference type="ARBA" id="ARBA00022448"/>
    </source>
</evidence>
<name>A0A5S9ILW2_UABAM</name>
<feature type="transmembrane region" description="Helical" evidence="8">
    <location>
        <begin position="194"/>
        <end position="220"/>
    </location>
</feature>
<dbReference type="RefSeq" id="WP_151968456.1">
    <property type="nucleotide sequence ID" value="NZ_AP019860.1"/>
</dbReference>
<feature type="transmembrane region" description="Helical" evidence="8">
    <location>
        <begin position="248"/>
        <end position="268"/>
    </location>
</feature>
<dbReference type="SUPFAM" id="SSF161098">
    <property type="entry name" value="MetI-like"/>
    <property type="match status" value="1"/>
</dbReference>
<organism evidence="10 11">
    <name type="scientific">Uabimicrobium amorphum</name>
    <dbReference type="NCBI Taxonomy" id="2596890"/>
    <lineage>
        <taxon>Bacteria</taxon>
        <taxon>Pseudomonadati</taxon>
        <taxon>Planctomycetota</taxon>
        <taxon>Candidatus Uabimicrobiia</taxon>
        <taxon>Candidatus Uabimicrobiales</taxon>
        <taxon>Candidatus Uabimicrobiaceae</taxon>
        <taxon>Candidatus Uabimicrobium</taxon>
    </lineage>
</organism>
<feature type="transmembrane region" description="Helical" evidence="8">
    <location>
        <begin position="62"/>
        <end position="90"/>
    </location>
</feature>
<dbReference type="InterPro" id="IPR000515">
    <property type="entry name" value="MetI-like"/>
</dbReference>
<dbReference type="PANTHER" id="PTHR42929">
    <property type="entry name" value="INNER MEMBRANE ABC TRANSPORTER PERMEASE PROTEIN YDCU-RELATED-RELATED"/>
    <property type="match status" value="1"/>
</dbReference>
<feature type="transmembrane region" description="Helical" evidence="8">
    <location>
        <begin position="102"/>
        <end position="122"/>
    </location>
</feature>
<accession>A0A5S9ILW2</accession>
<protein>
    <submittedName>
        <fullName evidence="10">Spermidine/putrescine ABC transporter permease PotB</fullName>
    </submittedName>
</protein>
<reference evidence="10 11" key="1">
    <citation type="submission" date="2019-08" db="EMBL/GenBank/DDBJ databases">
        <title>Complete genome sequence of Candidatus Uab amorphum.</title>
        <authorList>
            <person name="Shiratori T."/>
            <person name="Suzuki S."/>
            <person name="Kakizawa Y."/>
            <person name="Ishida K."/>
        </authorList>
    </citation>
    <scope>NUCLEOTIDE SEQUENCE [LARGE SCALE GENOMIC DNA]</scope>
    <source>
        <strain evidence="10 11">SRT547</strain>
    </source>
</reference>
<evidence type="ECO:0000256" key="1">
    <source>
        <dbReference type="ARBA" id="ARBA00004651"/>
    </source>
</evidence>
<dbReference type="GO" id="GO:0005886">
    <property type="term" value="C:plasma membrane"/>
    <property type="evidence" value="ECO:0007669"/>
    <property type="project" value="UniProtKB-SubCell"/>
</dbReference>
<feature type="transmembrane region" description="Helical" evidence="8">
    <location>
        <begin position="12"/>
        <end position="38"/>
    </location>
</feature>
<evidence type="ECO:0000313" key="10">
    <source>
        <dbReference type="EMBL" id="BBM84293.1"/>
    </source>
</evidence>
<feature type="transmembrane region" description="Helical" evidence="8">
    <location>
        <begin position="142"/>
        <end position="166"/>
    </location>
</feature>
<dbReference type="InterPro" id="IPR035906">
    <property type="entry name" value="MetI-like_sf"/>
</dbReference>
<dbReference type="Proteomes" id="UP000326354">
    <property type="component" value="Chromosome"/>
</dbReference>
<keyword evidence="5 8" id="KW-0812">Transmembrane</keyword>
<keyword evidence="7 8" id="KW-0472">Membrane</keyword>
<dbReference type="EMBL" id="AP019860">
    <property type="protein sequence ID" value="BBM84293.1"/>
    <property type="molecule type" value="Genomic_DNA"/>
</dbReference>